<accession>A0A165TSH2</accession>
<dbReference type="Proteomes" id="UP000076761">
    <property type="component" value="Unassembled WGS sequence"/>
</dbReference>
<dbReference type="STRING" id="1314782.A0A165TSH2"/>
<reference evidence="1 2" key="1">
    <citation type="journal article" date="2016" name="Mol. Biol. Evol.">
        <title>Comparative Genomics of Early-Diverging Mushroom-Forming Fungi Provides Insights into the Origins of Lignocellulose Decay Capabilities.</title>
        <authorList>
            <person name="Nagy L.G."/>
            <person name="Riley R."/>
            <person name="Tritt A."/>
            <person name="Adam C."/>
            <person name="Daum C."/>
            <person name="Floudas D."/>
            <person name="Sun H."/>
            <person name="Yadav J.S."/>
            <person name="Pangilinan J."/>
            <person name="Larsson K.H."/>
            <person name="Matsuura K."/>
            <person name="Barry K."/>
            <person name="Labutti K."/>
            <person name="Kuo R."/>
            <person name="Ohm R.A."/>
            <person name="Bhattacharya S.S."/>
            <person name="Shirouzu T."/>
            <person name="Yoshinaga Y."/>
            <person name="Martin F.M."/>
            <person name="Grigoriev I.V."/>
            <person name="Hibbett D.S."/>
        </authorList>
    </citation>
    <scope>NUCLEOTIDE SEQUENCE [LARGE SCALE GENOMIC DNA]</scope>
    <source>
        <strain evidence="1 2">HHB14362 ss-1</strain>
    </source>
</reference>
<organism evidence="1 2">
    <name type="scientific">Neolentinus lepideus HHB14362 ss-1</name>
    <dbReference type="NCBI Taxonomy" id="1314782"/>
    <lineage>
        <taxon>Eukaryota</taxon>
        <taxon>Fungi</taxon>
        <taxon>Dikarya</taxon>
        <taxon>Basidiomycota</taxon>
        <taxon>Agaricomycotina</taxon>
        <taxon>Agaricomycetes</taxon>
        <taxon>Gloeophyllales</taxon>
        <taxon>Gloeophyllaceae</taxon>
        <taxon>Neolentinus</taxon>
    </lineage>
</organism>
<protein>
    <submittedName>
        <fullName evidence="1">Uncharacterized protein</fullName>
    </submittedName>
</protein>
<evidence type="ECO:0000313" key="2">
    <source>
        <dbReference type="Proteomes" id="UP000076761"/>
    </source>
</evidence>
<dbReference type="InParanoid" id="A0A165TSH2"/>
<evidence type="ECO:0000313" key="1">
    <source>
        <dbReference type="EMBL" id="KZT27109.1"/>
    </source>
</evidence>
<proteinExistence type="predicted"/>
<gene>
    <name evidence="1" type="ORF">NEOLEDRAFT_1131094</name>
</gene>
<keyword evidence="2" id="KW-1185">Reference proteome</keyword>
<sequence>MSQAFGYDDPIDLFRVGLPDNPTMRPGPATVMEATAADVKSVSHPLQWVVVDTGLVDRLIPEAEKLARTVTVDPQDPASRPWLAHVDPALMFCGLPDEIWAEQDARDWTQMAFVLPTMIRVRATRAGNIKGSMVTTPYVASSPWWRKWSSPQSFLYTSLETKDRVLCIDYKSPNSLPEDILSTLYHNPQLANKTPEQEGVRAAKFYWPQEDPIDMTTDDKFLAKVWAELVKHKVRHAVTVSYEAAIFFYREVEGDTLYISKRYTLSEYGQLLRAFYAWMAHSLGDIGADFRVPTADEDWKRRLLEFQTSGKATPGIDYSQIGELAQRLAAQA</sequence>
<dbReference type="EMBL" id="KV425563">
    <property type="protein sequence ID" value="KZT27109.1"/>
    <property type="molecule type" value="Genomic_DNA"/>
</dbReference>
<name>A0A165TSH2_9AGAM</name>
<dbReference type="AlphaFoldDB" id="A0A165TSH2"/>